<dbReference type="Pfam" id="PF00003">
    <property type="entry name" value="7tm_3"/>
    <property type="match status" value="1"/>
</dbReference>
<comment type="caution">
    <text evidence="10">The sequence shown here is derived from an EMBL/GenBank/DDBJ whole genome shotgun (WGS) entry which is preliminary data.</text>
</comment>
<dbReference type="InterPro" id="IPR050726">
    <property type="entry name" value="mGluR"/>
</dbReference>
<feature type="transmembrane region" description="Helical" evidence="7">
    <location>
        <begin position="803"/>
        <end position="830"/>
    </location>
</feature>
<feature type="domain" description="G-protein coupled receptors family 3 profile" evidence="9">
    <location>
        <begin position="578"/>
        <end position="848"/>
    </location>
</feature>
<keyword evidence="8" id="KW-0732">Signal</keyword>
<comment type="subcellular location">
    <subcellularLocation>
        <location evidence="1">Membrane</location>
        <topology evidence="1">Multi-pass membrane protein</topology>
    </subcellularLocation>
</comment>
<evidence type="ECO:0000256" key="8">
    <source>
        <dbReference type="SAM" id="SignalP"/>
    </source>
</evidence>
<feature type="signal peptide" evidence="8">
    <location>
        <begin position="1"/>
        <end position="25"/>
    </location>
</feature>
<evidence type="ECO:0000256" key="4">
    <source>
        <dbReference type="ARBA" id="ARBA00023136"/>
    </source>
</evidence>
<evidence type="ECO:0000256" key="5">
    <source>
        <dbReference type="ARBA" id="ARBA00023170"/>
    </source>
</evidence>
<dbReference type="AlphaFoldDB" id="A0A4U5LXZ8"/>
<reference evidence="10 11" key="1">
    <citation type="journal article" date="2015" name="Genome Biol.">
        <title>Comparative genomics of Steinernema reveals deeply conserved gene regulatory networks.</title>
        <authorList>
            <person name="Dillman A.R."/>
            <person name="Macchietto M."/>
            <person name="Porter C.F."/>
            <person name="Rogers A."/>
            <person name="Williams B."/>
            <person name="Antoshechkin I."/>
            <person name="Lee M.M."/>
            <person name="Goodwin Z."/>
            <person name="Lu X."/>
            <person name="Lewis E.E."/>
            <person name="Goodrich-Blair H."/>
            <person name="Stock S.P."/>
            <person name="Adams B.J."/>
            <person name="Sternberg P.W."/>
            <person name="Mortazavi A."/>
        </authorList>
    </citation>
    <scope>NUCLEOTIDE SEQUENCE [LARGE SCALE GENOMIC DNA]</scope>
    <source>
        <strain evidence="10 11">ALL</strain>
    </source>
</reference>
<dbReference type="OrthoDB" id="5984008at2759"/>
<feature type="chain" id="PRO_5020448071" description="G-protein coupled receptors family 3 profile domain-containing protein" evidence="8">
    <location>
        <begin position="26"/>
        <end position="908"/>
    </location>
</feature>
<evidence type="ECO:0000313" key="11">
    <source>
        <dbReference type="Proteomes" id="UP000298663"/>
    </source>
</evidence>
<dbReference type="Pfam" id="PF01094">
    <property type="entry name" value="ANF_receptor"/>
    <property type="match status" value="1"/>
</dbReference>
<proteinExistence type="predicted"/>
<dbReference type="STRING" id="34508.A0A4U5LXZ8"/>
<sequence>MRIRPKKLWSPLVLAFVLLAEVTFCADFAVAGIYTVHNADAGMDCDSVVPINAILTFFHERFVEEVNEKLAVAGIYLRTKIADTCDEPSTTLQRLVKIIGPSNGICKPDSKAEDDDSPLLAVTGAFNSGIGNNINYLLQIYCIPVIGSVSSSLSLDDPVKYPFFLRTSPSDIYRTQAIFDLLQSQNFVHISVIYDGSDFGASMYKEFQSLIDMCALPSNLFQIPCVEGSFEVDFFKKSSQSKVERQLHLLKRAMDNSPVKIYVILMESKAAELLFFYLTFWGYKPGEFVFVFAHNHNIISNLTEYSFAVYDHINEYSTANEILANENYRNYSNHLKEVIMLQNACCYNLEICAYSMKCTGKEILNPLSSFALKQIRLVYNSINLIAHSLLALHRKMCPNVPEGKECPDLVKNLTGELFMRQLMATKFKDDEGVEFKLFNRSAKPAFDIVQRQNGTWMTVSGAYDPHIGPTPDPNLSELIYPPTWDEIRAENQNCRKTCHRTVVALQGHCCWECRECTGKDMYIEKPMQVCRFADLLINPRRFRDQHCKNCTVGYHPNQFLNACVPEPTPPLFYAPTGEMYVLFTLSALGITLCVGSGIVIFVRRDTPMVKASTPDLCYMMNQATTLLFRVFTLCCMFAVSAVMMPSSSLVMCASVWGISTILLCQTHSLFLVKAIRLARSQFFLRLLQWTHCRMKASVLLCGVFFLCQSLVTALWILLRPPVILIQGDGQRHCSSNSEIQTIVLMVIPLILLLITFLFQKIAGRNRLLFQVRQARLGLAGSLCFIVNYAVLLPLIFLEDEQSSVRAIIFMCIPLLTAYVAFVTMLLPVIWELTFHSSVNKHEYVSRERSRQYKEGNVMYYIDAIVLPTTPSVGIVEKKKLERASKSVPGNIPRITGDGKRFSEDFTKF</sequence>
<evidence type="ECO:0000256" key="7">
    <source>
        <dbReference type="SAM" id="Phobius"/>
    </source>
</evidence>
<evidence type="ECO:0000256" key="3">
    <source>
        <dbReference type="ARBA" id="ARBA00022989"/>
    </source>
</evidence>
<dbReference type="PRINTS" id="PR00248">
    <property type="entry name" value="GPCRMGR"/>
</dbReference>
<keyword evidence="2 7" id="KW-0812">Transmembrane</keyword>
<dbReference type="GO" id="GO:0016020">
    <property type="term" value="C:membrane"/>
    <property type="evidence" value="ECO:0007669"/>
    <property type="project" value="UniProtKB-SubCell"/>
</dbReference>
<evidence type="ECO:0000256" key="1">
    <source>
        <dbReference type="ARBA" id="ARBA00004141"/>
    </source>
</evidence>
<protein>
    <recommendedName>
        <fullName evidence="9">G-protein coupled receptors family 3 profile domain-containing protein</fullName>
    </recommendedName>
</protein>
<evidence type="ECO:0000259" key="9">
    <source>
        <dbReference type="PROSITE" id="PS50259"/>
    </source>
</evidence>
<dbReference type="PANTHER" id="PTHR24060">
    <property type="entry name" value="METABOTROPIC GLUTAMATE RECEPTOR"/>
    <property type="match status" value="1"/>
</dbReference>
<feature type="transmembrane region" description="Helical" evidence="7">
    <location>
        <begin position="696"/>
        <end position="718"/>
    </location>
</feature>
<dbReference type="Gene3D" id="3.40.50.2300">
    <property type="match status" value="2"/>
</dbReference>
<feature type="transmembrane region" description="Helical" evidence="7">
    <location>
        <begin position="778"/>
        <end position="797"/>
    </location>
</feature>
<evidence type="ECO:0000256" key="6">
    <source>
        <dbReference type="ARBA" id="ARBA00023180"/>
    </source>
</evidence>
<keyword evidence="3 7" id="KW-1133">Transmembrane helix</keyword>
<keyword evidence="4 7" id="KW-0472">Membrane</keyword>
<feature type="transmembrane region" description="Helical" evidence="7">
    <location>
        <begin position="623"/>
        <end position="643"/>
    </location>
</feature>
<organism evidence="10 11">
    <name type="scientific">Steinernema carpocapsae</name>
    <name type="common">Entomopathogenic nematode</name>
    <dbReference type="NCBI Taxonomy" id="34508"/>
    <lineage>
        <taxon>Eukaryota</taxon>
        <taxon>Metazoa</taxon>
        <taxon>Ecdysozoa</taxon>
        <taxon>Nematoda</taxon>
        <taxon>Chromadorea</taxon>
        <taxon>Rhabditida</taxon>
        <taxon>Tylenchina</taxon>
        <taxon>Panagrolaimomorpha</taxon>
        <taxon>Strongyloidoidea</taxon>
        <taxon>Steinernematidae</taxon>
        <taxon>Steinernema</taxon>
    </lineage>
</organism>
<keyword evidence="5" id="KW-0675">Receptor</keyword>
<accession>A0A4U5LXZ8</accession>
<keyword evidence="11" id="KW-1185">Reference proteome</keyword>
<dbReference type="SUPFAM" id="SSF53822">
    <property type="entry name" value="Periplasmic binding protein-like I"/>
    <property type="match status" value="1"/>
</dbReference>
<dbReference type="InterPro" id="IPR028082">
    <property type="entry name" value="Peripla_BP_I"/>
</dbReference>
<dbReference type="Proteomes" id="UP000298663">
    <property type="component" value="Unassembled WGS sequence"/>
</dbReference>
<dbReference type="EMBL" id="AZBU02000011">
    <property type="protein sequence ID" value="TKR61102.1"/>
    <property type="molecule type" value="Genomic_DNA"/>
</dbReference>
<evidence type="ECO:0000256" key="2">
    <source>
        <dbReference type="ARBA" id="ARBA00022692"/>
    </source>
</evidence>
<feature type="transmembrane region" description="Helical" evidence="7">
    <location>
        <begin position="655"/>
        <end position="675"/>
    </location>
</feature>
<keyword evidence="6" id="KW-0325">Glycoprotein</keyword>
<dbReference type="InterPro" id="IPR001828">
    <property type="entry name" value="ANF_lig-bd_rcpt"/>
</dbReference>
<gene>
    <name evidence="10" type="ORF">L596_028257</name>
</gene>
<dbReference type="GO" id="GO:0004930">
    <property type="term" value="F:G protein-coupled receptor activity"/>
    <property type="evidence" value="ECO:0007669"/>
    <property type="project" value="InterPro"/>
</dbReference>
<evidence type="ECO:0000313" key="10">
    <source>
        <dbReference type="EMBL" id="TKR61102.1"/>
    </source>
</evidence>
<feature type="transmembrane region" description="Helical" evidence="7">
    <location>
        <begin position="738"/>
        <end position="758"/>
    </location>
</feature>
<reference evidence="10 11" key="2">
    <citation type="journal article" date="2019" name="G3 (Bethesda)">
        <title>Hybrid Assembly of the Genome of the Entomopathogenic Nematode Steinernema carpocapsae Identifies the X-Chromosome.</title>
        <authorList>
            <person name="Serra L."/>
            <person name="Macchietto M."/>
            <person name="Macias-Munoz A."/>
            <person name="McGill C.J."/>
            <person name="Rodriguez I.M."/>
            <person name="Rodriguez B."/>
            <person name="Murad R."/>
            <person name="Mortazavi A."/>
        </authorList>
    </citation>
    <scope>NUCLEOTIDE SEQUENCE [LARGE SCALE GENOMIC DNA]</scope>
    <source>
        <strain evidence="10 11">ALL</strain>
    </source>
</reference>
<name>A0A4U5LXZ8_STECR</name>
<feature type="transmembrane region" description="Helical" evidence="7">
    <location>
        <begin position="579"/>
        <end position="602"/>
    </location>
</feature>
<dbReference type="InterPro" id="IPR017978">
    <property type="entry name" value="GPCR_3_C"/>
</dbReference>
<dbReference type="PROSITE" id="PS50259">
    <property type="entry name" value="G_PROTEIN_RECEP_F3_4"/>
    <property type="match status" value="1"/>
</dbReference>
<dbReference type="InterPro" id="IPR000337">
    <property type="entry name" value="GPCR_3"/>
</dbReference>